<organism evidence="2 3">
    <name type="scientific">Streptosporangium lutulentum</name>
    <dbReference type="NCBI Taxonomy" id="1461250"/>
    <lineage>
        <taxon>Bacteria</taxon>
        <taxon>Bacillati</taxon>
        <taxon>Actinomycetota</taxon>
        <taxon>Actinomycetes</taxon>
        <taxon>Streptosporangiales</taxon>
        <taxon>Streptosporangiaceae</taxon>
        <taxon>Streptosporangium</taxon>
    </lineage>
</organism>
<gene>
    <name evidence="2" type="ORF">J2853_005855</name>
</gene>
<protein>
    <submittedName>
        <fullName evidence="2">Membrane protein</fullName>
    </submittedName>
</protein>
<evidence type="ECO:0000313" key="2">
    <source>
        <dbReference type="EMBL" id="MDP9846644.1"/>
    </source>
</evidence>
<evidence type="ECO:0000313" key="3">
    <source>
        <dbReference type="Proteomes" id="UP001225356"/>
    </source>
</evidence>
<name>A0ABT9QIY1_9ACTN</name>
<reference evidence="2 3" key="1">
    <citation type="submission" date="2023-07" db="EMBL/GenBank/DDBJ databases">
        <title>Sequencing the genomes of 1000 actinobacteria strains.</title>
        <authorList>
            <person name="Klenk H.-P."/>
        </authorList>
    </citation>
    <scope>NUCLEOTIDE SEQUENCE [LARGE SCALE GENOMIC DNA]</scope>
    <source>
        <strain evidence="2 3">DSM 46740</strain>
    </source>
</reference>
<keyword evidence="3" id="KW-1185">Reference proteome</keyword>
<proteinExistence type="predicted"/>
<keyword evidence="1" id="KW-0472">Membrane</keyword>
<accession>A0ABT9QIY1</accession>
<feature type="transmembrane region" description="Helical" evidence="1">
    <location>
        <begin position="59"/>
        <end position="87"/>
    </location>
</feature>
<sequence length="135" mass="14327">MTLPVQARPSEGAGRRALLLAVAAVVMTLVLPLAGLVMSIFALVASIRAIRTLRSVTKPVGIAVTGIVLSVIALLICLSVTVLQLYFSSELTTYSECRRGAGTVTSQNECVDQLERAMETRLSLPAGTIQFPFPP</sequence>
<keyword evidence="1" id="KW-1133">Transmembrane helix</keyword>
<keyword evidence="1" id="KW-0812">Transmembrane</keyword>
<dbReference type="Proteomes" id="UP001225356">
    <property type="component" value="Unassembled WGS sequence"/>
</dbReference>
<comment type="caution">
    <text evidence="2">The sequence shown here is derived from an EMBL/GenBank/DDBJ whole genome shotgun (WGS) entry which is preliminary data.</text>
</comment>
<dbReference type="EMBL" id="JAUSQU010000001">
    <property type="protein sequence ID" value="MDP9846644.1"/>
    <property type="molecule type" value="Genomic_DNA"/>
</dbReference>
<evidence type="ECO:0000256" key="1">
    <source>
        <dbReference type="SAM" id="Phobius"/>
    </source>
</evidence>
<feature type="transmembrane region" description="Helical" evidence="1">
    <location>
        <begin position="20"/>
        <end position="47"/>
    </location>
</feature>
<dbReference type="RefSeq" id="WP_307563303.1">
    <property type="nucleotide sequence ID" value="NZ_JAUSQU010000001.1"/>
</dbReference>